<accession>A0AAD0L8E1</accession>
<evidence type="ECO:0000313" key="1">
    <source>
        <dbReference type="EMBL" id="AXA26322.1"/>
    </source>
</evidence>
<dbReference type="Proteomes" id="UP000251617">
    <property type="component" value="Chromosome"/>
</dbReference>
<reference evidence="1 2" key="1">
    <citation type="submission" date="2018-06" db="EMBL/GenBank/DDBJ databases">
        <title>The genome of Pseudomonas putida NX-1, a lignin degrader.</title>
        <authorList>
            <person name="Xu Z."/>
        </authorList>
    </citation>
    <scope>NUCLEOTIDE SEQUENCE [LARGE SCALE GENOMIC DNA]</scope>
    <source>
        <strain evidence="1 2">NX-1</strain>
    </source>
</reference>
<dbReference type="AlphaFoldDB" id="A0AAD0L8E1"/>
<gene>
    <name evidence="1" type="ORF">C1S65_20230</name>
</gene>
<evidence type="ECO:0000313" key="2">
    <source>
        <dbReference type="Proteomes" id="UP000251617"/>
    </source>
</evidence>
<dbReference type="EMBL" id="CP030750">
    <property type="protein sequence ID" value="AXA26322.1"/>
    <property type="molecule type" value="Genomic_DNA"/>
</dbReference>
<name>A0AAD0L8E1_PSEPU</name>
<protein>
    <submittedName>
        <fullName evidence="1">Uncharacterized protein</fullName>
    </submittedName>
</protein>
<organism evidence="1 2">
    <name type="scientific">Pseudomonas putida</name>
    <name type="common">Arthrobacter siderocapsulatus</name>
    <dbReference type="NCBI Taxonomy" id="303"/>
    <lineage>
        <taxon>Bacteria</taxon>
        <taxon>Pseudomonadati</taxon>
        <taxon>Pseudomonadota</taxon>
        <taxon>Gammaproteobacteria</taxon>
        <taxon>Pseudomonadales</taxon>
        <taxon>Pseudomonadaceae</taxon>
        <taxon>Pseudomonas</taxon>
    </lineage>
</organism>
<sequence length="86" mass="9644">MSSMLFTFYSGAKVRAWARESVRARPAKRRRLGAGADRHDGGAVFILVYRARSKVGKIKDDWTVGCQVKHDRVIGFQVFIGFLSAL</sequence>
<proteinExistence type="predicted"/>